<dbReference type="CDD" id="cd03798">
    <property type="entry name" value="GT4_WlbH-like"/>
    <property type="match status" value="1"/>
</dbReference>
<dbReference type="EMBL" id="DUTF01000351">
    <property type="protein sequence ID" value="HHY28301.1"/>
    <property type="molecule type" value="Genomic_DNA"/>
</dbReference>
<dbReference type="Pfam" id="PF00534">
    <property type="entry name" value="Glycos_transf_1"/>
    <property type="match status" value="1"/>
</dbReference>
<dbReference type="SUPFAM" id="SSF53756">
    <property type="entry name" value="UDP-Glycosyltransferase/glycogen phosphorylase"/>
    <property type="match status" value="1"/>
</dbReference>
<dbReference type="PANTHER" id="PTHR45947:SF3">
    <property type="entry name" value="SULFOQUINOVOSYL TRANSFERASE SQD2"/>
    <property type="match status" value="1"/>
</dbReference>
<dbReference type="GO" id="GO:0016757">
    <property type="term" value="F:glycosyltransferase activity"/>
    <property type="evidence" value="ECO:0007669"/>
    <property type="project" value="InterPro"/>
</dbReference>
<feature type="domain" description="Glycosyltransferase subfamily 4-like N-terminal" evidence="2">
    <location>
        <begin position="21"/>
        <end position="200"/>
    </location>
</feature>
<accession>A0A7C6Z6G9</accession>
<proteinExistence type="predicted"/>
<sequence length="399" mass="44277">MKILVLSHMYPSTQNPTYGIFVHEQVKALVAGGCEVKVISPVPYAPWPLPILKKKWQAYASIPSKDRVDGIEVFYPRYIEFPRSYLLEHSGYFMYLGLRDLVKTIYKDFRFDLVHAHVALPDGHAAYCLKKEIPVPTVVTIHGQDFQSTLHRGKPSRKRLEEVLLGTDRVITVSTKLKNLVKDEPYYPKAQVINNGIHLAEIIKAGVRPFGAHDSGVRDKLTILSVSNLKKTKGIDLNLQALASLVKTYPNLTYRIVGGGEEGQNLEALAENLHLGSNVLFLGKLPHQEALQEMAQADIFCLPSWQEGFGVVYIEAMASGIPVIGVKGEGIEDVIQHGTNGLLVRPHEVSDLVEALDSLLKSPDYAQKLALAGRATVLAGFTWEHNAARTLDLYRGLLE</sequence>
<feature type="domain" description="Glycosyl transferase family 1" evidence="1">
    <location>
        <begin position="219"/>
        <end position="374"/>
    </location>
</feature>
<dbReference type="Gene3D" id="3.40.50.2000">
    <property type="entry name" value="Glycogen Phosphorylase B"/>
    <property type="match status" value="2"/>
</dbReference>
<evidence type="ECO:0000313" key="4">
    <source>
        <dbReference type="Proteomes" id="UP000553059"/>
    </source>
</evidence>
<keyword evidence="3" id="KW-0808">Transferase</keyword>
<evidence type="ECO:0000259" key="2">
    <source>
        <dbReference type="Pfam" id="PF13439"/>
    </source>
</evidence>
<dbReference type="InterPro" id="IPR050194">
    <property type="entry name" value="Glycosyltransferase_grp1"/>
</dbReference>
<organism evidence="3 4">
    <name type="scientific">Desulfitobacterium dehalogenans</name>
    <dbReference type="NCBI Taxonomy" id="36854"/>
    <lineage>
        <taxon>Bacteria</taxon>
        <taxon>Bacillati</taxon>
        <taxon>Bacillota</taxon>
        <taxon>Clostridia</taxon>
        <taxon>Eubacteriales</taxon>
        <taxon>Desulfitobacteriaceae</taxon>
        <taxon>Desulfitobacterium</taxon>
    </lineage>
</organism>
<gene>
    <name evidence="3" type="ORF">GX523_16480</name>
</gene>
<dbReference type="Proteomes" id="UP000553059">
    <property type="component" value="Unassembled WGS sequence"/>
</dbReference>
<evidence type="ECO:0000259" key="1">
    <source>
        <dbReference type="Pfam" id="PF00534"/>
    </source>
</evidence>
<dbReference type="PANTHER" id="PTHR45947">
    <property type="entry name" value="SULFOQUINOVOSYL TRANSFERASE SQD2"/>
    <property type="match status" value="1"/>
</dbReference>
<dbReference type="Pfam" id="PF13439">
    <property type="entry name" value="Glyco_transf_4"/>
    <property type="match status" value="1"/>
</dbReference>
<comment type="caution">
    <text evidence="3">The sequence shown here is derived from an EMBL/GenBank/DDBJ whole genome shotgun (WGS) entry which is preliminary data.</text>
</comment>
<dbReference type="InterPro" id="IPR001296">
    <property type="entry name" value="Glyco_trans_1"/>
</dbReference>
<dbReference type="InterPro" id="IPR028098">
    <property type="entry name" value="Glyco_trans_4-like_N"/>
</dbReference>
<dbReference type="AlphaFoldDB" id="A0A7C6Z6G9"/>
<protein>
    <submittedName>
        <fullName evidence="3">Glycosyltransferase family 4 protein</fullName>
    </submittedName>
</protein>
<reference evidence="3 4" key="1">
    <citation type="journal article" date="2020" name="Biotechnol. Biofuels">
        <title>New insights from the biogas microbiome by comprehensive genome-resolved metagenomics of nearly 1600 species originating from multiple anaerobic digesters.</title>
        <authorList>
            <person name="Campanaro S."/>
            <person name="Treu L."/>
            <person name="Rodriguez-R L.M."/>
            <person name="Kovalovszki A."/>
            <person name="Ziels R.M."/>
            <person name="Maus I."/>
            <person name="Zhu X."/>
            <person name="Kougias P.G."/>
            <person name="Basile A."/>
            <person name="Luo G."/>
            <person name="Schluter A."/>
            <person name="Konstantinidis K.T."/>
            <person name="Angelidaki I."/>
        </authorList>
    </citation>
    <scope>NUCLEOTIDE SEQUENCE [LARGE SCALE GENOMIC DNA]</scope>
    <source>
        <strain evidence="3">AS05jafATM_4</strain>
    </source>
</reference>
<evidence type="ECO:0000313" key="3">
    <source>
        <dbReference type="EMBL" id="HHY28301.1"/>
    </source>
</evidence>
<name>A0A7C6Z6G9_9FIRM</name>